<dbReference type="InterPro" id="IPR035906">
    <property type="entry name" value="MetI-like_sf"/>
</dbReference>
<evidence type="ECO:0000256" key="10">
    <source>
        <dbReference type="ARBA" id="ARBA00023136"/>
    </source>
</evidence>
<evidence type="ECO:0000256" key="1">
    <source>
        <dbReference type="ARBA" id="ARBA00003159"/>
    </source>
</evidence>
<keyword evidence="7 11" id="KW-0812">Transmembrane</keyword>
<dbReference type="AlphaFoldDB" id="A0AAX0WLY4"/>
<feature type="transmembrane region" description="Helical" evidence="11">
    <location>
        <begin position="403"/>
        <end position="424"/>
    </location>
</feature>
<dbReference type="PROSITE" id="PS50928">
    <property type="entry name" value="ABC_TM1"/>
    <property type="match status" value="1"/>
</dbReference>
<dbReference type="SMART" id="SM00079">
    <property type="entry name" value="PBPe"/>
    <property type="match status" value="1"/>
</dbReference>
<reference evidence="13 14" key="1">
    <citation type="journal article" date="2017" name="BMC Genomics">
        <title>Genome sequencing of 39 Akkermansia muciniphila isolates reveals its population structure, genomic and functional diverisity, and global distribution in mammalian gut microbiotas.</title>
        <authorList>
            <person name="Guo X."/>
            <person name="Li S."/>
            <person name="Zhang J."/>
            <person name="Wu F."/>
            <person name="Li X."/>
            <person name="Wu D."/>
            <person name="Zhang M."/>
            <person name="Ou Z."/>
            <person name="Jie Z."/>
            <person name="Yan Q."/>
            <person name="Li P."/>
            <person name="Yi J."/>
            <person name="Peng Y."/>
        </authorList>
    </citation>
    <scope>NUCLEOTIDE SEQUENCE [LARGE SCALE GENOMIC DNA]</scope>
    <source>
        <strain evidence="13 14">GP28</strain>
    </source>
</reference>
<keyword evidence="8" id="KW-0029">Amino-acid transport</keyword>
<evidence type="ECO:0000256" key="6">
    <source>
        <dbReference type="ARBA" id="ARBA00022475"/>
    </source>
</evidence>
<dbReference type="InterPro" id="IPR001638">
    <property type="entry name" value="Solute-binding_3/MltF_N"/>
</dbReference>
<proteinExistence type="inferred from homology"/>
<feature type="transmembrane region" description="Helical" evidence="11">
    <location>
        <begin position="360"/>
        <end position="383"/>
    </location>
</feature>
<sequence length="563" mass="61409">MLINKKILGIFRVHAIHIRCHFLSVRPATPLPCRGTGQTGTGRKQFFIALQAGKSYTPPVQTSPFPLAFMPSISFLNHLGALLTLWLLLCCGAPAAENGRILMVTEATFPPYEFRDGNAILGIDPEIMREVARRTGRELVIEDMSFDSVITAVVSGKADVAASGITVTPERRRKVDFSIPYVEAAQVIIVPKGSPIRKREDIRGKRIGVQHGATGDIYVTRNIQQPERFPNGALAVAAVAAGKVDAAVIDQDPATMYVAGNDRLEILPEPLTSESYAIAVRKGDTALLQDINGTIAALKASGKLEEIRNAYAAMQVKSAAGPEQHASGGGWLENIWLDLKESFYVNFMQEGRWKYLTNGFLVTVEVSFFSVLLGILVGFVVAVIRATHDKTGNLRFLNALCKLYLTVIRGTPVVVQLLMIYFVIFGSVDVSKVLVAVVAFGFNSGAYVAEIIRGGIMSIDKGQFEAGRSLGLGYAQTMIYIILPQAFKNVLPSLGNEFIVLLKETSVSGYIALQDLTKGGDIIRSQTYTAFMPLTAVALIYLSVVMLFSWMLGKLERKLKNNE</sequence>
<dbReference type="SUPFAM" id="SSF53850">
    <property type="entry name" value="Periplasmic binding protein-like II"/>
    <property type="match status" value="1"/>
</dbReference>
<dbReference type="PANTHER" id="PTHR30614">
    <property type="entry name" value="MEMBRANE COMPONENT OF AMINO ACID ABC TRANSPORTER"/>
    <property type="match status" value="1"/>
</dbReference>
<feature type="transmembrane region" description="Helical" evidence="11">
    <location>
        <begin position="470"/>
        <end position="487"/>
    </location>
</feature>
<gene>
    <name evidence="13" type="ORF">CXT95_04575</name>
</gene>
<evidence type="ECO:0000313" key="14">
    <source>
        <dbReference type="Proteomes" id="UP000236075"/>
    </source>
</evidence>
<name>A0AAX0WLY4_9BACT</name>
<evidence type="ECO:0000313" key="13">
    <source>
        <dbReference type="EMBL" id="PND04051.1"/>
    </source>
</evidence>
<evidence type="ECO:0000256" key="2">
    <source>
        <dbReference type="ARBA" id="ARBA00004429"/>
    </source>
</evidence>
<comment type="similarity">
    <text evidence="3">Belongs to the binding-protein-dependent transport system permease family. HisMQ subfamily.</text>
</comment>
<comment type="function">
    <text evidence="1">Part of the binding-protein-dependent transport system for glutamine; probably responsible for the translocation of the substrate across the membrane.</text>
</comment>
<organism evidence="13 14">
    <name type="scientific">Akkermansia muciniphila</name>
    <dbReference type="NCBI Taxonomy" id="239935"/>
    <lineage>
        <taxon>Bacteria</taxon>
        <taxon>Pseudomonadati</taxon>
        <taxon>Verrucomicrobiota</taxon>
        <taxon>Verrucomicrobiia</taxon>
        <taxon>Verrucomicrobiales</taxon>
        <taxon>Akkermansiaceae</taxon>
        <taxon>Akkermansia</taxon>
    </lineage>
</organism>
<comment type="caution">
    <text evidence="13">The sequence shown here is derived from an EMBL/GenBank/DDBJ whole genome shotgun (WGS) entry which is preliminary data.</text>
</comment>
<feature type="transmembrane region" description="Helical" evidence="11">
    <location>
        <begin position="530"/>
        <end position="552"/>
    </location>
</feature>
<dbReference type="InterPro" id="IPR000515">
    <property type="entry name" value="MetI-like"/>
</dbReference>
<dbReference type="InterPro" id="IPR001320">
    <property type="entry name" value="Iontro_rcpt_C"/>
</dbReference>
<keyword evidence="10 11" id="KW-0472">Membrane</keyword>
<dbReference type="GO" id="GO:0006865">
    <property type="term" value="P:amino acid transport"/>
    <property type="evidence" value="ECO:0007669"/>
    <property type="project" value="UniProtKB-KW"/>
</dbReference>
<dbReference type="GO" id="GO:0043190">
    <property type="term" value="C:ATP-binding cassette (ABC) transporter complex"/>
    <property type="evidence" value="ECO:0007669"/>
    <property type="project" value="InterPro"/>
</dbReference>
<dbReference type="Gene3D" id="1.10.3720.10">
    <property type="entry name" value="MetI-like"/>
    <property type="match status" value="1"/>
</dbReference>
<dbReference type="EMBL" id="PJLB01000005">
    <property type="protein sequence ID" value="PND04051.1"/>
    <property type="molecule type" value="Genomic_DNA"/>
</dbReference>
<evidence type="ECO:0000256" key="11">
    <source>
        <dbReference type="RuleBase" id="RU363032"/>
    </source>
</evidence>
<evidence type="ECO:0000256" key="9">
    <source>
        <dbReference type="ARBA" id="ARBA00022989"/>
    </source>
</evidence>
<dbReference type="SMART" id="SM00062">
    <property type="entry name" value="PBPb"/>
    <property type="match status" value="1"/>
</dbReference>
<dbReference type="Pfam" id="PF00497">
    <property type="entry name" value="SBP_bac_3"/>
    <property type="match status" value="1"/>
</dbReference>
<comment type="subcellular location">
    <subcellularLocation>
        <location evidence="2">Cell inner membrane</location>
        <topology evidence="2">Multi-pass membrane protein</topology>
    </subcellularLocation>
    <subcellularLocation>
        <location evidence="11">Cell membrane</location>
        <topology evidence="11">Multi-pass membrane protein</topology>
    </subcellularLocation>
</comment>
<dbReference type="InterPro" id="IPR010065">
    <property type="entry name" value="AA_ABC_transptr_permease_3TM"/>
</dbReference>
<evidence type="ECO:0000256" key="7">
    <source>
        <dbReference type="ARBA" id="ARBA00022692"/>
    </source>
</evidence>
<dbReference type="CDD" id="cd06261">
    <property type="entry name" value="TM_PBP2"/>
    <property type="match status" value="1"/>
</dbReference>
<evidence type="ECO:0000259" key="12">
    <source>
        <dbReference type="PROSITE" id="PS50928"/>
    </source>
</evidence>
<keyword evidence="9 11" id="KW-1133">Transmembrane helix</keyword>
<feature type="transmembrane region" description="Helical" evidence="11">
    <location>
        <begin position="430"/>
        <end position="449"/>
    </location>
</feature>
<dbReference type="GO" id="GO:0015276">
    <property type="term" value="F:ligand-gated monoatomic ion channel activity"/>
    <property type="evidence" value="ECO:0007669"/>
    <property type="project" value="InterPro"/>
</dbReference>
<dbReference type="InterPro" id="IPR043429">
    <property type="entry name" value="ArtM/GltK/GlnP/TcyL/YhdX-like"/>
</dbReference>
<evidence type="ECO:0000256" key="3">
    <source>
        <dbReference type="ARBA" id="ARBA00010072"/>
    </source>
</evidence>
<protein>
    <recommendedName>
        <fullName evidence="4">Putative glutamine transport system permease protein GlnP</fullName>
    </recommendedName>
</protein>
<keyword evidence="5 11" id="KW-0813">Transport</keyword>
<accession>A0AAX0WLY4</accession>
<dbReference type="Pfam" id="PF00528">
    <property type="entry name" value="BPD_transp_1"/>
    <property type="match status" value="1"/>
</dbReference>
<dbReference type="FunFam" id="1.10.3720.10:FF:000033">
    <property type="entry name" value="Polar amino acid ABC transporter permease"/>
    <property type="match status" value="1"/>
</dbReference>
<keyword evidence="6" id="KW-1003">Cell membrane</keyword>
<evidence type="ECO:0000256" key="5">
    <source>
        <dbReference type="ARBA" id="ARBA00022448"/>
    </source>
</evidence>
<dbReference type="SUPFAM" id="SSF161098">
    <property type="entry name" value="MetI-like"/>
    <property type="match status" value="1"/>
</dbReference>
<evidence type="ECO:0000256" key="4">
    <source>
        <dbReference type="ARBA" id="ARBA00016506"/>
    </source>
</evidence>
<dbReference type="NCBIfam" id="TIGR01726">
    <property type="entry name" value="HEQRo_perm_3TM"/>
    <property type="match status" value="1"/>
</dbReference>
<dbReference type="PANTHER" id="PTHR30614:SF20">
    <property type="entry name" value="GLUTAMINE TRANSPORT SYSTEM PERMEASE PROTEIN GLNP"/>
    <property type="match status" value="1"/>
</dbReference>
<dbReference type="Gene3D" id="3.40.190.10">
    <property type="entry name" value="Periplasmic binding protein-like II"/>
    <property type="match status" value="2"/>
</dbReference>
<evidence type="ECO:0000256" key="8">
    <source>
        <dbReference type="ARBA" id="ARBA00022970"/>
    </source>
</evidence>
<dbReference type="Proteomes" id="UP000236075">
    <property type="component" value="Unassembled WGS sequence"/>
</dbReference>
<feature type="domain" description="ABC transmembrane type-1" evidence="12">
    <location>
        <begin position="360"/>
        <end position="552"/>
    </location>
</feature>